<protein>
    <submittedName>
        <fullName evidence="3">Uncharacterized protein</fullName>
    </submittedName>
</protein>
<name>A0A815QJX6_9BILA</name>
<evidence type="ECO:0000313" key="2">
    <source>
        <dbReference type="EMBL" id="CAF1165756.1"/>
    </source>
</evidence>
<organism evidence="3 4">
    <name type="scientific">Rotaria sordida</name>
    <dbReference type="NCBI Taxonomy" id="392033"/>
    <lineage>
        <taxon>Eukaryota</taxon>
        <taxon>Metazoa</taxon>
        <taxon>Spiralia</taxon>
        <taxon>Gnathifera</taxon>
        <taxon>Rotifera</taxon>
        <taxon>Eurotatoria</taxon>
        <taxon>Bdelloidea</taxon>
        <taxon>Philodinida</taxon>
        <taxon>Philodinidae</taxon>
        <taxon>Rotaria</taxon>
    </lineage>
</organism>
<dbReference type="EMBL" id="CAJNOH010001030">
    <property type="protein sequence ID" value="CAF1165756.1"/>
    <property type="molecule type" value="Genomic_DNA"/>
</dbReference>
<reference evidence="3" key="1">
    <citation type="submission" date="2021-02" db="EMBL/GenBank/DDBJ databases">
        <authorList>
            <person name="Nowell W R."/>
        </authorList>
    </citation>
    <scope>NUCLEOTIDE SEQUENCE</scope>
</reference>
<proteinExistence type="predicted"/>
<dbReference type="AlphaFoldDB" id="A0A815QJX6"/>
<keyword evidence="4" id="KW-1185">Reference proteome</keyword>
<feature type="region of interest" description="Disordered" evidence="1">
    <location>
        <begin position="49"/>
        <end position="135"/>
    </location>
</feature>
<gene>
    <name evidence="3" type="ORF">JXQ802_LOCUS38340</name>
    <name evidence="2" type="ORF">PYM288_LOCUS22998</name>
</gene>
<feature type="compositionally biased region" description="Polar residues" evidence="1">
    <location>
        <begin position="116"/>
        <end position="135"/>
    </location>
</feature>
<feature type="compositionally biased region" description="Polar residues" evidence="1">
    <location>
        <begin position="52"/>
        <end position="64"/>
    </location>
</feature>
<dbReference type="Proteomes" id="UP000663870">
    <property type="component" value="Unassembled WGS sequence"/>
</dbReference>
<evidence type="ECO:0000313" key="3">
    <source>
        <dbReference type="EMBL" id="CAF1464043.1"/>
    </source>
</evidence>
<dbReference type="Proteomes" id="UP000663854">
    <property type="component" value="Unassembled WGS sequence"/>
</dbReference>
<accession>A0A815QJX6</accession>
<dbReference type="EMBL" id="CAJNOL010002118">
    <property type="protein sequence ID" value="CAF1464043.1"/>
    <property type="molecule type" value="Genomic_DNA"/>
</dbReference>
<comment type="caution">
    <text evidence="3">The sequence shown here is derived from an EMBL/GenBank/DDBJ whole genome shotgun (WGS) entry which is preliminary data.</text>
</comment>
<evidence type="ECO:0000256" key="1">
    <source>
        <dbReference type="SAM" id="MobiDB-lite"/>
    </source>
</evidence>
<sequence>MTRYEWDCSYLHHCSNLYQSSSSSSSRSFCLVVQSHIILTHCLKTKRKIMSADNSNTATTSRPSTDPEAARTAAQTDHRHHSIPIPDKVTGAGQNQGAQKKATEPIEADTSAYPENKSNNQGAASPEQVANRSTN</sequence>
<evidence type="ECO:0000313" key="4">
    <source>
        <dbReference type="Proteomes" id="UP000663870"/>
    </source>
</evidence>